<dbReference type="PANTHER" id="PTHR15434">
    <property type="entry name" value="HEAT SHOCK FACTOR 2-BINDING PROTEIN"/>
    <property type="match status" value="1"/>
</dbReference>
<sequence length="315" mass="35336">AAAVMNEAGGAEEACRHMGTKEEFVKVRKKDLERLTTEVMQIRDFLPRILNGEVLETFQKLKIVEKNLERKEQELEQLRMDCEHFRARLESVQADSVREKKEKLALRQQLNEAKQQLLQQAEYCTEMGAAACTILWGVSSSEEVVKAILGGDKALKFFNITGQTMESFVKSLDGDVKELDSDENQFVFALAGIVTNVAAIASGREFLVNSSRVLLDTILQLLGDLKPGQCTKLKVFYSNRSIASSPDPDAEVCLHVLRLVQSVVLEPEVFSRSAAEFRSSLPLQRILAMAKSRNPHLQTVAQELLEDLRALERDV</sequence>
<evidence type="ECO:0000256" key="1">
    <source>
        <dbReference type="SAM" id="Coils"/>
    </source>
</evidence>
<evidence type="ECO:0000313" key="2">
    <source>
        <dbReference type="Ensembl" id="ENSCHIP00010007006.1"/>
    </source>
</evidence>
<proteinExistence type="predicted"/>
<dbReference type="PANTHER" id="PTHR15434:SF2">
    <property type="entry name" value="HEAT SHOCK FACTOR 2-BINDING PROTEIN"/>
    <property type="match status" value="1"/>
</dbReference>
<dbReference type="Ensembl" id="ENSCHIT00010009776.1">
    <property type="protein sequence ID" value="ENSCHIP00010007006.1"/>
    <property type="gene ID" value="ENSCHIG00010005063.1"/>
</dbReference>
<feature type="coiled-coil region" evidence="1">
    <location>
        <begin position="54"/>
        <end position="120"/>
    </location>
</feature>
<keyword evidence="1" id="KW-0175">Coiled coil</keyword>
<reference evidence="2" key="1">
    <citation type="submission" date="2019-03" db="EMBL/GenBank/DDBJ databases">
        <title>Genome sequencing and reference-guided assembly of Black Bengal Goat (Capra hircus).</title>
        <authorList>
            <person name="Siddiki A.Z."/>
            <person name="Baten A."/>
            <person name="Billah M."/>
            <person name="Alam M.A.U."/>
            <person name="Shawrob K.S.M."/>
            <person name="Saha S."/>
            <person name="Chowdhury M."/>
            <person name="Rahman A.H."/>
            <person name="Stear M."/>
            <person name="Miah G."/>
            <person name="Das G.B."/>
            <person name="Hossain M.M."/>
            <person name="Kumkum M."/>
            <person name="Islam M.S."/>
            <person name="Mollah A.M."/>
            <person name="Ahsan A."/>
            <person name="Tusar F."/>
            <person name="Khan M.K.I."/>
        </authorList>
    </citation>
    <scope>NUCLEOTIDE SEQUENCE [LARGE SCALE GENOMIC DNA]</scope>
</reference>
<accession>A0A8C2NMG8</accession>
<evidence type="ECO:0008006" key="3">
    <source>
        <dbReference type="Google" id="ProtNLM"/>
    </source>
</evidence>
<dbReference type="GO" id="GO:0005829">
    <property type="term" value="C:cytosol"/>
    <property type="evidence" value="ECO:0007669"/>
    <property type="project" value="TreeGrafter"/>
</dbReference>
<reference evidence="2" key="2">
    <citation type="submission" date="2025-08" db="UniProtKB">
        <authorList>
            <consortium name="Ensembl"/>
        </authorList>
    </citation>
    <scope>IDENTIFICATION</scope>
</reference>
<organism evidence="2">
    <name type="scientific">Capra hircus</name>
    <name type="common">Goat</name>
    <dbReference type="NCBI Taxonomy" id="9925"/>
    <lineage>
        <taxon>Eukaryota</taxon>
        <taxon>Metazoa</taxon>
        <taxon>Chordata</taxon>
        <taxon>Craniata</taxon>
        <taxon>Vertebrata</taxon>
        <taxon>Euteleostomi</taxon>
        <taxon>Mammalia</taxon>
        <taxon>Eutheria</taxon>
        <taxon>Laurasiatheria</taxon>
        <taxon>Artiodactyla</taxon>
        <taxon>Ruminantia</taxon>
        <taxon>Pecora</taxon>
        <taxon>Bovidae</taxon>
        <taxon>Caprinae</taxon>
        <taxon>Capra</taxon>
    </lineage>
</organism>
<protein>
    <recommendedName>
        <fullName evidence="3">Heat shock transcription factor 2 binding protein</fullName>
    </recommendedName>
</protein>
<dbReference type="InterPro" id="IPR039584">
    <property type="entry name" value="HSF2BP"/>
</dbReference>
<dbReference type="AlphaFoldDB" id="A0A8C2NMG8"/>
<name>A0A8C2NMG8_CAPHI</name>